<evidence type="ECO:0000313" key="2">
    <source>
        <dbReference type="Proteomes" id="UP000324800"/>
    </source>
</evidence>
<sequence length="162" mass="18730">MHSVNMDDGSTDSSDQSLSIGSAINIWIEQISNPIIKRALLEYRAHILGLGLDFSDVREVFHDLKKSAKMLILQLNEIDKYELKSLQQNSKQIQLIEPFSEDNNIDQNSASMRILYFRGHYARILSEEEWLEVRKEADYRGDIQVIDFGIDDVLPQIKDDIF</sequence>
<protein>
    <submittedName>
        <fullName evidence="1">Uncharacterized protein</fullName>
    </submittedName>
</protein>
<dbReference type="AlphaFoldDB" id="A0A5J4VER7"/>
<reference evidence="1 2" key="1">
    <citation type="submission" date="2019-03" db="EMBL/GenBank/DDBJ databases">
        <title>Single cell metagenomics reveals metabolic interactions within the superorganism composed of flagellate Streblomastix strix and complex community of Bacteroidetes bacteria on its surface.</title>
        <authorList>
            <person name="Treitli S.C."/>
            <person name="Kolisko M."/>
            <person name="Husnik F."/>
            <person name="Keeling P."/>
            <person name="Hampl V."/>
        </authorList>
    </citation>
    <scope>NUCLEOTIDE SEQUENCE [LARGE SCALE GENOMIC DNA]</scope>
    <source>
        <strain evidence="1">ST1C</strain>
    </source>
</reference>
<name>A0A5J4VER7_9EUKA</name>
<evidence type="ECO:0000313" key="1">
    <source>
        <dbReference type="EMBL" id="KAA6381098.1"/>
    </source>
</evidence>
<accession>A0A5J4VER7</accession>
<comment type="caution">
    <text evidence="1">The sequence shown here is derived from an EMBL/GenBank/DDBJ whole genome shotgun (WGS) entry which is preliminary data.</text>
</comment>
<dbReference type="Proteomes" id="UP000324800">
    <property type="component" value="Unassembled WGS sequence"/>
</dbReference>
<proteinExistence type="predicted"/>
<organism evidence="1 2">
    <name type="scientific">Streblomastix strix</name>
    <dbReference type="NCBI Taxonomy" id="222440"/>
    <lineage>
        <taxon>Eukaryota</taxon>
        <taxon>Metamonada</taxon>
        <taxon>Preaxostyla</taxon>
        <taxon>Oxymonadida</taxon>
        <taxon>Streblomastigidae</taxon>
        <taxon>Streblomastix</taxon>
    </lineage>
</organism>
<gene>
    <name evidence="1" type="ORF">EZS28_023374</name>
</gene>
<dbReference type="EMBL" id="SNRW01007526">
    <property type="protein sequence ID" value="KAA6381098.1"/>
    <property type="molecule type" value="Genomic_DNA"/>
</dbReference>